<evidence type="ECO:0000313" key="3">
    <source>
        <dbReference type="Proteomes" id="UP000028926"/>
    </source>
</evidence>
<evidence type="ECO:0000256" key="1">
    <source>
        <dbReference type="SAM" id="MobiDB-lite"/>
    </source>
</evidence>
<proteinExistence type="predicted"/>
<gene>
    <name evidence="2" type="ORF">ID47_03620</name>
</gene>
<feature type="region of interest" description="Disordered" evidence="1">
    <location>
        <begin position="31"/>
        <end position="56"/>
    </location>
</feature>
<dbReference type="Proteomes" id="UP000028926">
    <property type="component" value="Chromosome"/>
</dbReference>
<sequence length="72" mass="8196">MDSGSSPESGSFHINLSFQIAFWLPGKKVALSRPKSQKSRREEQARRGKRTLFPGKCNATRKPYRRLFDGKA</sequence>
<name>A0A077AUH4_9PROT</name>
<keyword evidence="3" id="KW-1185">Reference proteome</keyword>
<dbReference type="AlphaFoldDB" id="A0A077AUH4"/>
<dbReference type="KEGG" id="paca:ID47_03620"/>
<dbReference type="HOGENOM" id="CLU_2714908_0_0_5"/>
<organism evidence="2 3">
    <name type="scientific">Candidatus Odyssella acanthamoebae</name>
    <dbReference type="NCBI Taxonomy" id="91604"/>
    <lineage>
        <taxon>Bacteria</taxon>
        <taxon>Pseudomonadati</taxon>
        <taxon>Pseudomonadota</taxon>
        <taxon>Alphaproteobacteria</taxon>
        <taxon>Holosporales</taxon>
        <taxon>Candidatus Paracaedibacteraceae</taxon>
        <taxon>Candidatus Odyssella</taxon>
    </lineage>
</organism>
<dbReference type="EMBL" id="CP008941">
    <property type="protein sequence ID" value="AIK96026.1"/>
    <property type="molecule type" value="Genomic_DNA"/>
</dbReference>
<dbReference type="STRING" id="91604.ID47_03620"/>
<reference evidence="2 3" key="1">
    <citation type="submission" date="2014-07" db="EMBL/GenBank/DDBJ databases">
        <title>Comparative genomic insights into amoeba endosymbionts belonging to the families of Holosporaceae and Candidatus Midichloriaceae within Rickettsiales.</title>
        <authorList>
            <person name="Wang Z."/>
            <person name="Wu M."/>
        </authorList>
    </citation>
    <scope>NUCLEOTIDE SEQUENCE [LARGE SCALE GENOMIC DNA]</scope>
    <source>
        <strain evidence="2">PRA3</strain>
    </source>
</reference>
<accession>A0A077AUH4</accession>
<evidence type="ECO:0000313" key="2">
    <source>
        <dbReference type="EMBL" id="AIK96026.1"/>
    </source>
</evidence>
<protein>
    <submittedName>
        <fullName evidence="2">Uncharacterized protein</fullName>
    </submittedName>
</protein>